<evidence type="ECO:0000256" key="10">
    <source>
        <dbReference type="ARBA" id="ARBA00022915"/>
    </source>
</evidence>
<keyword evidence="7 15" id="KW-0479">Metal-binding</keyword>
<comment type="pathway">
    <text evidence="1 15">Amino-acid biosynthesis; L-lysine biosynthesis via DAP pathway; LL-2,6-diaminopimelate from (S)-tetrahydrodipicolinate (succinylase route): step 3/3.</text>
</comment>
<feature type="binding site" evidence="15">
    <location>
        <position position="97"/>
    </location>
    <ligand>
        <name>Zn(2+)</name>
        <dbReference type="ChEBI" id="CHEBI:29105"/>
        <label>2</label>
    </ligand>
</feature>
<accession>A0A0D6PAU0</accession>
<feature type="active site" description="Proton acceptor" evidence="15">
    <location>
        <position position="130"/>
    </location>
</feature>
<dbReference type="AlphaFoldDB" id="A0A0D6PAU0"/>
<dbReference type="Pfam" id="PF01546">
    <property type="entry name" value="Peptidase_M20"/>
    <property type="match status" value="1"/>
</dbReference>
<keyword evidence="6 15" id="KW-0028">Amino-acid biosynthesis</keyword>
<comment type="subunit">
    <text evidence="3 15">Homodimer.</text>
</comment>
<sequence>MRDPLPLAQALLRCPSVTPEDAGAQDVLADALGALGFAVTRLPFGGIANLWATIGEDGPHLCFAGHTDVVPPGEGWRHDPFAGTVADGLLYGRGACDMKGAIAAWVAACAAHLDAGRPRGRLSLLITGDEEGVATDGTTRVVDWLAARGEVPDFCLVGEPTNPRRLGEVIKIGRRGSLNARITVHGTQGHAAYPHLADNPVHRIVAALADLIATPLDQGTEWFEPSSLQVVSIDVGNPATNVIPAAARAALNIRFNDRHTGAGLSAWLREVIGRHAPRADVEIAISGESFLTAPGPAVARLRAAIGQATGIEPRLDTGGGTSDARFIARLCPVAEFGLVGQTMHKADEAVPVAELRALADAYRAVIAAFLS</sequence>
<dbReference type="InterPro" id="IPR050072">
    <property type="entry name" value="Peptidase_M20A"/>
</dbReference>
<dbReference type="GO" id="GO:0019877">
    <property type="term" value="P:diaminopimelate biosynthetic process"/>
    <property type="evidence" value="ECO:0007669"/>
    <property type="project" value="UniProtKB-UniRule"/>
</dbReference>
<comment type="catalytic activity">
    <reaction evidence="14 15">
        <text>N-succinyl-(2S,6S)-2,6-diaminopimelate + H2O = (2S,6S)-2,6-diaminopimelate + succinate</text>
        <dbReference type="Rhea" id="RHEA:22608"/>
        <dbReference type="ChEBI" id="CHEBI:15377"/>
        <dbReference type="ChEBI" id="CHEBI:30031"/>
        <dbReference type="ChEBI" id="CHEBI:57609"/>
        <dbReference type="ChEBI" id="CHEBI:58087"/>
        <dbReference type="EC" id="3.5.1.18"/>
    </reaction>
</comment>
<feature type="binding site" evidence="15">
    <location>
        <position position="159"/>
    </location>
    <ligand>
        <name>Zn(2+)</name>
        <dbReference type="ChEBI" id="CHEBI:29105"/>
        <label>1</label>
    </ligand>
</feature>
<dbReference type="HAMAP" id="MF_01690">
    <property type="entry name" value="DapE"/>
    <property type="match status" value="1"/>
</dbReference>
<evidence type="ECO:0000313" key="17">
    <source>
        <dbReference type="EMBL" id="GAN77989.1"/>
    </source>
</evidence>
<dbReference type="PANTHER" id="PTHR43808:SF31">
    <property type="entry name" value="N-ACETYL-L-CITRULLINE DEACETYLASE"/>
    <property type="match status" value="1"/>
</dbReference>
<dbReference type="InterPro" id="IPR002933">
    <property type="entry name" value="Peptidase_M20"/>
</dbReference>
<evidence type="ECO:0000256" key="4">
    <source>
        <dbReference type="ARBA" id="ARBA00011921"/>
    </source>
</evidence>
<dbReference type="GO" id="GO:0008777">
    <property type="term" value="F:acetylornithine deacetylase activity"/>
    <property type="evidence" value="ECO:0007669"/>
    <property type="project" value="TreeGrafter"/>
</dbReference>
<evidence type="ECO:0000256" key="9">
    <source>
        <dbReference type="ARBA" id="ARBA00022833"/>
    </source>
</evidence>
<dbReference type="InterPro" id="IPR005941">
    <property type="entry name" value="DapE_proteobac"/>
</dbReference>
<evidence type="ECO:0000256" key="7">
    <source>
        <dbReference type="ARBA" id="ARBA00022723"/>
    </source>
</evidence>
<gene>
    <name evidence="15" type="primary">dapE</name>
    <name evidence="17" type="ORF">Asru_0554_04</name>
</gene>
<dbReference type="Pfam" id="PF07687">
    <property type="entry name" value="M20_dimer"/>
    <property type="match status" value="1"/>
</dbReference>
<comment type="similarity">
    <text evidence="2 15">Belongs to the peptidase M20A family. DapE subfamily.</text>
</comment>
<keyword evidence="8 15" id="KW-0378">Hydrolase</keyword>
<feature type="binding site" evidence="15">
    <location>
        <position position="131"/>
    </location>
    <ligand>
        <name>Zn(2+)</name>
        <dbReference type="ChEBI" id="CHEBI:29105"/>
        <label>2</label>
    </ligand>
</feature>
<dbReference type="Gene3D" id="3.40.630.10">
    <property type="entry name" value="Zn peptidases"/>
    <property type="match status" value="2"/>
</dbReference>
<evidence type="ECO:0000259" key="16">
    <source>
        <dbReference type="Pfam" id="PF07687"/>
    </source>
</evidence>
<feature type="domain" description="Peptidase M20 dimerisation" evidence="16">
    <location>
        <begin position="172"/>
        <end position="278"/>
    </location>
</feature>
<dbReference type="GO" id="GO:0008270">
    <property type="term" value="F:zinc ion binding"/>
    <property type="evidence" value="ECO:0007669"/>
    <property type="project" value="UniProtKB-UniRule"/>
</dbReference>
<dbReference type="SUPFAM" id="SSF53187">
    <property type="entry name" value="Zn-dependent exopeptidases"/>
    <property type="match status" value="1"/>
</dbReference>
<name>A0A0D6PAU0_9PROT</name>
<protein>
    <recommendedName>
        <fullName evidence="5 15">Succinyl-diaminopimelate desuccinylase</fullName>
        <shortName evidence="15">SDAP desuccinylase</shortName>
        <ecNumber evidence="4 15">3.5.1.18</ecNumber>
    </recommendedName>
    <alternativeName>
        <fullName evidence="13 15">N-succinyl-LL-2,6-diaminoheptanedioate amidohydrolase</fullName>
    </alternativeName>
</protein>
<dbReference type="GO" id="GO:0009089">
    <property type="term" value="P:lysine biosynthetic process via diaminopimelate"/>
    <property type="evidence" value="ECO:0007669"/>
    <property type="project" value="UniProtKB-UniRule"/>
</dbReference>
<evidence type="ECO:0000256" key="6">
    <source>
        <dbReference type="ARBA" id="ARBA00022605"/>
    </source>
</evidence>
<dbReference type="EC" id="3.5.1.18" evidence="4 15"/>
<dbReference type="InterPro" id="IPR011650">
    <property type="entry name" value="Peptidase_M20_dimer"/>
</dbReference>
<evidence type="ECO:0000256" key="15">
    <source>
        <dbReference type="HAMAP-Rule" id="MF_01690"/>
    </source>
</evidence>
<dbReference type="NCBIfam" id="NF009557">
    <property type="entry name" value="PRK13009.1"/>
    <property type="match status" value="1"/>
</dbReference>
<dbReference type="InterPro" id="IPR036264">
    <property type="entry name" value="Bact_exopeptidase_dim_dom"/>
</dbReference>
<evidence type="ECO:0000256" key="11">
    <source>
        <dbReference type="ARBA" id="ARBA00023154"/>
    </source>
</evidence>
<feature type="binding site" evidence="15">
    <location>
        <position position="66"/>
    </location>
    <ligand>
        <name>Zn(2+)</name>
        <dbReference type="ChEBI" id="CHEBI:29105"/>
        <label>1</label>
    </ligand>
</feature>
<feature type="active site" evidence="15">
    <location>
        <position position="68"/>
    </location>
</feature>
<comment type="cofactor">
    <cofactor evidence="15">
        <name>Zn(2+)</name>
        <dbReference type="ChEBI" id="CHEBI:29105"/>
    </cofactor>
    <cofactor evidence="15">
        <name>Co(2+)</name>
        <dbReference type="ChEBI" id="CHEBI:48828"/>
    </cofactor>
    <text evidence="15">Binds 2 Zn(2+) or Co(2+) ions per subunit.</text>
</comment>
<evidence type="ECO:0000313" key="18">
    <source>
        <dbReference type="Proteomes" id="UP000032680"/>
    </source>
</evidence>
<dbReference type="RefSeq" id="WP_084623684.1">
    <property type="nucleotide sequence ID" value="NZ_BANB01000554.1"/>
</dbReference>
<evidence type="ECO:0000256" key="8">
    <source>
        <dbReference type="ARBA" id="ARBA00022801"/>
    </source>
</evidence>
<keyword evidence="12 15" id="KW-0170">Cobalt</keyword>
<dbReference type="NCBIfam" id="TIGR01246">
    <property type="entry name" value="dapE_proteo"/>
    <property type="match status" value="1"/>
</dbReference>
<dbReference type="SUPFAM" id="SSF55031">
    <property type="entry name" value="Bacterial exopeptidase dimerisation domain"/>
    <property type="match status" value="1"/>
</dbReference>
<evidence type="ECO:0000256" key="3">
    <source>
        <dbReference type="ARBA" id="ARBA00011738"/>
    </source>
</evidence>
<dbReference type="GO" id="GO:0050897">
    <property type="term" value="F:cobalt ion binding"/>
    <property type="evidence" value="ECO:0007669"/>
    <property type="project" value="UniProtKB-UniRule"/>
</dbReference>
<evidence type="ECO:0000256" key="5">
    <source>
        <dbReference type="ARBA" id="ARBA00022391"/>
    </source>
</evidence>
<organism evidence="17 18">
    <name type="scientific">Acidisphaera rubrifaciens HS-AP3</name>
    <dbReference type="NCBI Taxonomy" id="1231350"/>
    <lineage>
        <taxon>Bacteria</taxon>
        <taxon>Pseudomonadati</taxon>
        <taxon>Pseudomonadota</taxon>
        <taxon>Alphaproteobacteria</taxon>
        <taxon>Acetobacterales</taxon>
        <taxon>Acetobacteraceae</taxon>
        <taxon>Acidisphaera</taxon>
    </lineage>
</organism>
<evidence type="ECO:0000256" key="13">
    <source>
        <dbReference type="ARBA" id="ARBA00031891"/>
    </source>
</evidence>
<keyword evidence="9 15" id="KW-0862">Zinc</keyword>
<proteinExistence type="inferred from homology"/>
<comment type="function">
    <text evidence="15">Catalyzes the hydrolysis of N-succinyl-L,L-diaminopimelic acid (SDAP), forming succinate and LL-2,6-diaminopimelate (DAP), an intermediate involved in the bacterial biosynthesis of lysine and meso-diaminopimelic acid, an essential component of bacterial cell walls.</text>
</comment>
<keyword evidence="11 15" id="KW-0457">Lysine biosynthesis</keyword>
<evidence type="ECO:0000256" key="12">
    <source>
        <dbReference type="ARBA" id="ARBA00023285"/>
    </source>
</evidence>
<evidence type="ECO:0000256" key="14">
    <source>
        <dbReference type="ARBA" id="ARBA00051301"/>
    </source>
</evidence>
<dbReference type="UniPathway" id="UPA00034">
    <property type="reaction ID" value="UER00021"/>
</dbReference>
<evidence type="ECO:0000256" key="2">
    <source>
        <dbReference type="ARBA" id="ARBA00006746"/>
    </source>
</evidence>
<evidence type="ECO:0000256" key="1">
    <source>
        <dbReference type="ARBA" id="ARBA00005130"/>
    </source>
</evidence>
<dbReference type="OrthoDB" id="9809784at2"/>
<comment type="caution">
    <text evidence="17">The sequence shown here is derived from an EMBL/GenBank/DDBJ whole genome shotgun (WGS) entry which is preliminary data.</text>
</comment>
<feature type="binding site" evidence="15">
    <location>
        <position position="344"/>
    </location>
    <ligand>
        <name>Zn(2+)</name>
        <dbReference type="ChEBI" id="CHEBI:29105"/>
        <label>2</label>
    </ligand>
</feature>
<dbReference type="EMBL" id="BANB01000554">
    <property type="protein sequence ID" value="GAN77989.1"/>
    <property type="molecule type" value="Genomic_DNA"/>
</dbReference>
<feature type="binding site" evidence="15">
    <location>
        <position position="97"/>
    </location>
    <ligand>
        <name>Zn(2+)</name>
        <dbReference type="ChEBI" id="CHEBI:29105"/>
        <label>1</label>
    </ligand>
</feature>
<dbReference type="CDD" id="cd03891">
    <property type="entry name" value="M20_DapE_proteobac"/>
    <property type="match status" value="1"/>
</dbReference>
<dbReference type="Proteomes" id="UP000032680">
    <property type="component" value="Unassembled WGS sequence"/>
</dbReference>
<dbReference type="GO" id="GO:0009014">
    <property type="term" value="F:succinyl-diaminopimelate desuccinylase activity"/>
    <property type="evidence" value="ECO:0007669"/>
    <property type="project" value="UniProtKB-UniRule"/>
</dbReference>
<keyword evidence="10 15" id="KW-0220">Diaminopimelate biosynthesis</keyword>
<reference evidence="17 18" key="1">
    <citation type="submission" date="2012-11" db="EMBL/GenBank/DDBJ databases">
        <title>Whole genome sequence of Acidisphaera rubrifaciens HS-AP3.</title>
        <authorList>
            <person name="Azuma Y."/>
            <person name="Higashiura N."/>
            <person name="Hirakawa H."/>
            <person name="Matsushita K."/>
        </authorList>
    </citation>
    <scope>NUCLEOTIDE SEQUENCE [LARGE SCALE GENOMIC DNA]</scope>
    <source>
        <strain evidence="17 18">HS-AP3</strain>
    </source>
</reference>
<keyword evidence="18" id="KW-1185">Reference proteome</keyword>
<dbReference type="GO" id="GO:0006526">
    <property type="term" value="P:L-arginine biosynthetic process"/>
    <property type="evidence" value="ECO:0007669"/>
    <property type="project" value="TreeGrafter"/>
</dbReference>
<dbReference type="PANTHER" id="PTHR43808">
    <property type="entry name" value="ACETYLORNITHINE DEACETYLASE"/>
    <property type="match status" value="1"/>
</dbReference>